<evidence type="ECO:0000313" key="1">
    <source>
        <dbReference type="EMBL" id="OES45996.1"/>
    </source>
</evidence>
<dbReference type="OrthoDB" id="9838455at2"/>
<organism evidence="1 2">
    <name type="scientific">Domibacillus iocasae</name>
    <dbReference type="NCBI Taxonomy" id="1714016"/>
    <lineage>
        <taxon>Bacteria</taxon>
        <taxon>Bacillati</taxon>
        <taxon>Bacillota</taxon>
        <taxon>Bacilli</taxon>
        <taxon>Bacillales</taxon>
        <taxon>Bacillaceae</taxon>
        <taxon>Domibacillus</taxon>
    </lineage>
</organism>
<evidence type="ECO:0000313" key="2">
    <source>
        <dbReference type="Proteomes" id="UP000095658"/>
    </source>
</evidence>
<dbReference type="EMBL" id="MAMP01000007">
    <property type="protein sequence ID" value="OES45996.1"/>
    <property type="molecule type" value="Genomic_DNA"/>
</dbReference>
<gene>
    <name evidence="1" type="ORF">BA724_16655</name>
</gene>
<reference evidence="1 2" key="1">
    <citation type="submission" date="2016-06" db="EMBL/GenBank/DDBJ databases">
        <title>Domibacillus iocasae genome sequencing.</title>
        <authorList>
            <person name="Verma A."/>
            <person name="Pal Y."/>
            <person name="Ojha A.K."/>
            <person name="Krishnamurthi S."/>
        </authorList>
    </citation>
    <scope>NUCLEOTIDE SEQUENCE [LARGE SCALE GENOMIC DNA]</scope>
    <source>
        <strain evidence="1 2">DSM 29979</strain>
    </source>
</reference>
<keyword evidence="2" id="KW-1185">Reference proteome</keyword>
<dbReference type="RefSeq" id="WP_069937373.1">
    <property type="nucleotide sequence ID" value="NZ_MAMP01000007.1"/>
</dbReference>
<accession>A0A1E7DSE8</accession>
<comment type="caution">
    <text evidence="1">The sequence shown here is derived from an EMBL/GenBank/DDBJ whole genome shotgun (WGS) entry which is preliminary data.</text>
</comment>
<name>A0A1E7DSE8_9BACI</name>
<dbReference type="Proteomes" id="UP000095658">
    <property type="component" value="Unassembled WGS sequence"/>
</dbReference>
<protein>
    <submittedName>
        <fullName evidence="1">Uncharacterized protein</fullName>
    </submittedName>
</protein>
<sequence length="96" mass="11092">MTEKTPLAAVKEFYGDNFKITELWNSGEDESKEGDYTYLLVDQTEEVHLVTVLKLSDDNYTLEKEQTRKYSKTDMFESMVGLVKTLRNGLNTSEIK</sequence>
<dbReference type="AlphaFoldDB" id="A0A1E7DSE8"/>
<proteinExistence type="predicted"/>